<comment type="similarity">
    <text evidence="3 11">Belongs to the cytochrome P450 family.</text>
</comment>
<evidence type="ECO:0000256" key="3">
    <source>
        <dbReference type="ARBA" id="ARBA00010617"/>
    </source>
</evidence>
<dbReference type="InterPro" id="IPR002401">
    <property type="entry name" value="Cyt_P450_E_grp-I"/>
</dbReference>
<keyword evidence="6 11" id="KW-0560">Oxidoreductase</keyword>
<dbReference type="InterPro" id="IPR001128">
    <property type="entry name" value="Cyt_P450"/>
</dbReference>
<keyword evidence="7 10" id="KW-0408">Iron</keyword>
<organism evidence="12 13">
    <name type="scientific">Canavalia gladiata</name>
    <name type="common">Sword bean</name>
    <name type="synonym">Dolichos gladiatus</name>
    <dbReference type="NCBI Taxonomy" id="3824"/>
    <lineage>
        <taxon>Eukaryota</taxon>
        <taxon>Viridiplantae</taxon>
        <taxon>Streptophyta</taxon>
        <taxon>Embryophyta</taxon>
        <taxon>Tracheophyta</taxon>
        <taxon>Spermatophyta</taxon>
        <taxon>Magnoliopsida</taxon>
        <taxon>eudicotyledons</taxon>
        <taxon>Gunneridae</taxon>
        <taxon>Pentapetalae</taxon>
        <taxon>rosids</taxon>
        <taxon>fabids</taxon>
        <taxon>Fabales</taxon>
        <taxon>Fabaceae</taxon>
        <taxon>Papilionoideae</taxon>
        <taxon>50 kb inversion clade</taxon>
        <taxon>NPAAA clade</taxon>
        <taxon>indigoferoid/millettioid clade</taxon>
        <taxon>Phaseoleae</taxon>
        <taxon>Canavalia</taxon>
    </lineage>
</organism>
<evidence type="ECO:0000256" key="4">
    <source>
        <dbReference type="ARBA" id="ARBA00022617"/>
    </source>
</evidence>
<evidence type="ECO:0000256" key="7">
    <source>
        <dbReference type="ARBA" id="ARBA00023004"/>
    </source>
</evidence>
<keyword evidence="5 10" id="KW-0479">Metal-binding</keyword>
<evidence type="ECO:0000256" key="2">
    <source>
        <dbReference type="ARBA" id="ARBA00004370"/>
    </source>
</evidence>
<dbReference type="PANTHER" id="PTHR47943">
    <property type="entry name" value="CYTOCHROME P450 93A3-LIKE"/>
    <property type="match status" value="1"/>
</dbReference>
<comment type="subcellular location">
    <subcellularLocation>
        <location evidence="2">Membrane</location>
    </subcellularLocation>
</comment>
<dbReference type="PRINTS" id="PR00463">
    <property type="entry name" value="EP450I"/>
</dbReference>
<accession>A0AAN9KAF6</accession>
<dbReference type="Proteomes" id="UP001367508">
    <property type="component" value="Unassembled WGS sequence"/>
</dbReference>
<dbReference type="InterPro" id="IPR036396">
    <property type="entry name" value="Cyt_P450_sf"/>
</dbReference>
<dbReference type="GO" id="GO:0016020">
    <property type="term" value="C:membrane"/>
    <property type="evidence" value="ECO:0007669"/>
    <property type="project" value="UniProtKB-SubCell"/>
</dbReference>
<sequence length="520" mass="59489">MELQLLLFVSLLSVFAFHFFSRLCFLGNGQKLPGSPGWGLPVIGHMHLLDPLLHHSLHRLSLKYGPLFSLRFGSVPSVVASSPHFAKLFLQTNELAFNCRIQSTAIKRLTYDSSLAFAPYAHYWRFIKKLTINDLLGSRTIHTFHHLRAQETRRLLKLLAQKSMARESVNLTEELLKLSNNVISKMMLGEAEEARDVVRGVTKIFGEFNVSDFIWLFKKFDFQGFGKRTEDLFKRFDTFVERIISKREEIRKLKPMHNGDSRKSENEIRDFLDILLDCAEDKTSDIKITRVHIKALIMDFFTAGTDTTSISIEWALVELIKHPLLLQQARQEIDNVVGKTRLVEESDCVNLPYLQAIVKETFRLHPPVPLITRRCVANCKIEKYVIPKDTILFVNVWSMGRDPNNWDNPLEFHPERFLQIGEKDSTGLIDVKGHHFQLLPFGSGRRMCPGVTLSMTQVPALLGAIIQCFDFQVVDPKGEVLKGNDIVINMNERSGLTAPRAHDLVCVPVERFSCSQILDY</sequence>
<evidence type="ECO:0000256" key="9">
    <source>
        <dbReference type="ARBA" id="ARBA00023136"/>
    </source>
</evidence>
<dbReference type="CDD" id="cd20655">
    <property type="entry name" value="CYP93"/>
    <property type="match status" value="1"/>
</dbReference>
<evidence type="ECO:0000256" key="1">
    <source>
        <dbReference type="ARBA" id="ARBA00001971"/>
    </source>
</evidence>
<keyword evidence="13" id="KW-1185">Reference proteome</keyword>
<dbReference type="EMBL" id="JAYMYQ010000009">
    <property type="protein sequence ID" value="KAK7312502.1"/>
    <property type="molecule type" value="Genomic_DNA"/>
</dbReference>
<gene>
    <name evidence="12" type="ORF">VNO77_36407</name>
</gene>
<dbReference type="PRINTS" id="PR00385">
    <property type="entry name" value="P450"/>
</dbReference>
<evidence type="ECO:0000256" key="11">
    <source>
        <dbReference type="RuleBase" id="RU000461"/>
    </source>
</evidence>
<dbReference type="GO" id="GO:0020037">
    <property type="term" value="F:heme binding"/>
    <property type="evidence" value="ECO:0007669"/>
    <property type="project" value="InterPro"/>
</dbReference>
<reference evidence="12 13" key="1">
    <citation type="submission" date="2024-01" db="EMBL/GenBank/DDBJ databases">
        <title>The genomes of 5 underutilized Papilionoideae crops provide insights into root nodulation and disease resistanc.</title>
        <authorList>
            <person name="Jiang F."/>
        </authorList>
    </citation>
    <scope>NUCLEOTIDE SEQUENCE [LARGE SCALE GENOMIC DNA]</scope>
    <source>
        <strain evidence="12">LVBAO_FW01</strain>
        <tissue evidence="12">Leaves</tissue>
    </source>
</reference>
<keyword evidence="9" id="KW-0472">Membrane</keyword>
<dbReference type="GO" id="GO:0016705">
    <property type="term" value="F:oxidoreductase activity, acting on paired donors, with incorporation or reduction of molecular oxygen"/>
    <property type="evidence" value="ECO:0007669"/>
    <property type="project" value="InterPro"/>
</dbReference>
<dbReference type="Pfam" id="PF00067">
    <property type="entry name" value="p450"/>
    <property type="match status" value="1"/>
</dbReference>
<evidence type="ECO:0000256" key="6">
    <source>
        <dbReference type="ARBA" id="ARBA00023002"/>
    </source>
</evidence>
<dbReference type="PANTHER" id="PTHR47943:SF8">
    <property type="entry name" value="CYTOCHROME P450"/>
    <property type="match status" value="1"/>
</dbReference>
<keyword evidence="8 11" id="KW-0503">Monooxygenase</keyword>
<dbReference type="PROSITE" id="PS00086">
    <property type="entry name" value="CYTOCHROME_P450"/>
    <property type="match status" value="1"/>
</dbReference>
<comment type="caution">
    <text evidence="12">The sequence shown here is derived from an EMBL/GenBank/DDBJ whole genome shotgun (WGS) entry which is preliminary data.</text>
</comment>
<dbReference type="SUPFAM" id="SSF48264">
    <property type="entry name" value="Cytochrome P450"/>
    <property type="match status" value="1"/>
</dbReference>
<evidence type="ECO:0000313" key="13">
    <source>
        <dbReference type="Proteomes" id="UP001367508"/>
    </source>
</evidence>
<evidence type="ECO:0000313" key="12">
    <source>
        <dbReference type="EMBL" id="KAK7312502.1"/>
    </source>
</evidence>
<dbReference type="GO" id="GO:0005506">
    <property type="term" value="F:iron ion binding"/>
    <property type="evidence" value="ECO:0007669"/>
    <property type="project" value="InterPro"/>
</dbReference>
<protein>
    <submittedName>
        <fullName evidence="12">Uncharacterized protein</fullName>
    </submittedName>
</protein>
<evidence type="ECO:0000256" key="8">
    <source>
        <dbReference type="ARBA" id="ARBA00023033"/>
    </source>
</evidence>
<proteinExistence type="inferred from homology"/>
<dbReference type="AlphaFoldDB" id="A0AAN9KAF6"/>
<keyword evidence="4 10" id="KW-0349">Heme</keyword>
<comment type="cofactor">
    <cofactor evidence="1 10">
        <name>heme</name>
        <dbReference type="ChEBI" id="CHEBI:30413"/>
    </cofactor>
</comment>
<dbReference type="InterPro" id="IPR017972">
    <property type="entry name" value="Cyt_P450_CS"/>
</dbReference>
<dbReference type="GO" id="GO:0004497">
    <property type="term" value="F:monooxygenase activity"/>
    <property type="evidence" value="ECO:0007669"/>
    <property type="project" value="UniProtKB-KW"/>
</dbReference>
<evidence type="ECO:0000256" key="5">
    <source>
        <dbReference type="ARBA" id="ARBA00022723"/>
    </source>
</evidence>
<dbReference type="Gene3D" id="1.10.630.10">
    <property type="entry name" value="Cytochrome P450"/>
    <property type="match status" value="1"/>
</dbReference>
<feature type="binding site" description="axial binding residue" evidence="10">
    <location>
        <position position="448"/>
    </location>
    <ligand>
        <name>heme</name>
        <dbReference type="ChEBI" id="CHEBI:30413"/>
    </ligand>
    <ligandPart>
        <name>Fe</name>
        <dbReference type="ChEBI" id="CHEBI:18248"/>
    </ligandPart>
</feature>
<dbReference type="FunFam" id="1.10.630.10:FF:000019">
    <property type="entry name" value="Cytochrome P450 family protein"/>
    <property type="match status" value="1"/>
</dbReference>
<name>A0AAN9KAF6_CANGL</name>
<evidence type="ECO:0000256" key="10">
    <source>
        <dbReference type="PIRSR" id="PIRSR602401-1"/>
    </source>
</evidence>